<feature type="compositionally biased region" description="Basic and acidic residues" evidence="1">
    <location>
        <begin position="578"/>
        <end position="592"/>
    </location>
</feature>
<dbReference type="Proteomes" id="UP000051952">
    <property type="component" value="Unassembled WGS sequence"/>
</dbReference>
<feature type="region of interest" description="Disordered" evidence="1">
    <location>
        <begin position="568"/>
        <end position="592"/>
    </location>
</feature>
<gene>
    <name evidence="3" type="ORF">BSAL_39500</name>
</gene>
<reference evidence="4" key="1">
    <citation type="submission" date="2015-09" db="EMBL/GenBank/DDBJ databases">
        <authorList>
            <consortium name="Pathogen Informatics"/>
        </authorList>
    </citation>
    <scope>NUCLEOTIDE SEQUENCE [LARGE SCALE GENOMIC DNA]</scope>
    <source>
        <strain evidence="4">Lake Konstanz</strain>
    </source>
</reference>
<dbReference type="CDD" id="cd00060">
    <property type="entry name" value="FHA"/>
    <property type="match status" value="1"/>
</dbReference>
<feature type="region of interest" description="Disordered" evidence="1">
    <location>
        <begin position="312"/>
        <end position="338"/>
    </location>
</feature>
<dbReference type="Pfam" id="PF00498">
    <property type="entry name" value="FHA"/>
    <property type="match status" value="1"/>
</dbReference>
<evidence type="ECO:0000259" key="2">
    <source>
        <dbReference type="PROSITE" id="PS50006"/>
    </source>
</evidence>
<dbReference type="PROSITE" id="PS50006">
    <property type="entry name" value="FHA_DOMAIN"/>
    <property type="match status" value="1"/>
</dbReference>
<feature type="region of interest" description="Disordered" evidence="1">
    <location>
        <begin position="997"/>
        <end position="1050"/>
    </location>
</feature>
<protein>
    <recommendedName>
        <fullName evidence="2">FHA domain-containing protein</fullName>
    </recommendedName>
</protein>
<name>A0A0S4JMR1_BODSA</name>
<evidence type="ECO:0000313" key="3">
    <source>
        <dbReference type="EMBL" id="CUG92815.1"/>
    </source>
</evidence>
<dbReference type="SMART" id="SM00240">
    <property type="entry name" value="FHA"/>
    <property type="match status" value="1"/>
</dbReference>
<organism evidence="3 4">
    <name type="scientific">Bodo saltans</name>
    <name type="common">Flagellated protozoan</name>
    <dbReference type="NCBI Taxonomy" id="75058"/>
    <lineage>
        <taxon>Eukaryota</taxon>
        <taxon>Discoba</taxon>
        <taxon>Euglenozoa</taxon>
        <taxon>Kinetoplastea</taxon>
        <taxon>Metakinetoplastina</taxon>
        <taxon>Eubodonida</taxon>
        <taxon>Bodonidae</taxon>
        <taxon>Bodo</taxon>
    </lineage>
</organism>
<dbReference type="Gene3D" id="2.60.200.20">
    <property type="match status" value="1"/>
</dbReference>
<dbReference type="OrthoDB" id="253096at2759"/>
<dbReference type="AlphaFoldDB" id="A0A0S4JMR1"/>
<feature type="domain" description="FHA" evidence="2">
    <location>
        <begin position="101"/>
        <end position="175"/>
    </location>
</feature>
<proteinExistence type="predicted"/>
<dbReference type="InterPro" id="IPR008984">
    <property type="entry name" value="SMAD_FHA_dom_sf"/>
</dbReference>
<feature type="region of interest" description="Disordered" evidence="1">
    <location>
        <begin position="656"/>
        <end position="675"/>
    </location>
</feature>
<dbReference type="InterPro" id="IPR000253">
    <property type="entry name" value="FHA_dom"/>
</dbReference>
<dbReference type="SUPFAM" id="SSF49879">
    <property type="entry name" value="SMAD/FHA domain"/>
    <property type="match status" value="1"/>
</dbReference>
<dbReference type="VEuPathDB" id="TriTrypDB:BSAL_39500"/>
<accession>A0A0S4JMR1</accession>
<evidence type="ECO:0000256" key="1">
    <source>
        <dbReference type="SAM" id="MobiDB-lite"/>
    </source>
</evidence>
<dbReference type="EMBL" id="CYKH01002089">
    <property type="protein sequence ID" value="CUG92815.1"/>
    <property type="molecule type" value="Genomic_DNA"/>
</dbReference>
<sequence length="1073" mass="113404">MEITIVALEPYVSEFSQGGGFLPSTKFAPSSVGEDAAPSEVGRGGRGGFVAAFPSGCTSDAQVGPDSHKRKRTVTKAMFNDDDIGATARAEGTSLPSRLCFILGRDPASSNVVVKHNLTQGPLLSRRHCAIRAWFPRSSCHPSVRGAGMKANIAIAFDCIDLGSINGTFVDNRKMPSGSNNRSAALRPCAVIDADRLLKPEDSSFGLRLFSLSFGIGSKIAEGGALPVEQERLRFDVFVTLAPRFYHSDHIDADTLVRCLFHDTLPVFYIAAPRSSLAALSKVTLDNEEEDRKDGDIDDAFRQSVQRGVQLHALPPPQSNDVPGGPFGGSPTRPTSKPLLLAAKSSGMLSPQKSRITIVGDDNTMNQKGHSSYALRQRTDDVLSSILKDHGYSMLSAAQQSHKALSTAVTGAELEPQQLVVAVATADTSGASHQQTVAQGSMHVPQSDGVAGSNVVVGMSSEVAGSFLPNVSPRPAADEAAPAPTIFEVAADRMQLPSVQNSDVVEVQPHLAQPPHSQPVEEPALLLRRGAAATRRVSGRGPAAPNAAVVLVPDSLPMISQMPVPAFQPQEHAASNEQRSREPQRKKTEETNRPFSMIALSVEEGLVHLSPPPVFLSQPLSQGAHNGETGCELGAEAPTHQQLLPKKAPEAVMKAEPEPLTAGKKSKKGKRNTDPQETIARFCEALRADGGGSVSPAVATVAAASNQGHAMAQTIKAGLQFMAQMNRVEVPAHEELRNDDDEDDVPLGKIVMAPPSATPLPRPPSNIATTTTKITDAATIVPSNIIGVCHDSYVAAPHSAPPPYVNELDSCWSQADEVIQSQLAGGGDMSLDDHQPTAGGCVLIAGGRSHAPTTTTSAHRNMSLRATQRVETLKCLFTDDTDSSDGGVAAAATAHPQPQRKQVDDDSAAFAKRHPSKFGQLRPEVPPAAMIAAVPAAPILGSTPAMHPPLMTGAVVPADDEHVPHRSSVSLWSDGSCASWEGSQEELTLLATQLTAPSSSLDHHNHHSSTQLTMPPPQPPQLHAADHAVSNGAHKTPGAPHRSGGPSPSRTVVTCRTVFCPWQNREWQSSHTQ</sequence>
<feature type="region of interest" description="Disordered" evidence="1">
    <location>
        <begin position="884"/>
        <end position="903"/>
    </location>
</feature>
<evidence type="ECO:0000313" key="4">
    <source>
        <dbReference type="Proteomes" id="UP000051952"/>
    </source>
</evidence>
<keyword evidence="4" id="KW-1185">Reference proteome</keyword>